<dbReference type="EMBL" id="BGPR01006838">
    <property type="protein sequence ID" value="GBN22242.1"/>
    <property type="molecule type" value="Genomic_DNA"/>
</dbReference>
<sequence>MNTTGDLDFNPRSEDNQLFSRHPKYKKTHDEGFIVNYTLRWIVMRRLRSFISAAWRHNPHDNFDGISQVNSSGRLIPEQFMEEIARWSTSQMKFSYICNGSTGKHTKHLCTEVIFMSIVLIVS</sequence>
<protein>
    <submittedName>
        <fullName evidence="1">Uncharacterized protein</fullName>
    </submittedName>
</protein>
<dbReference type="Proteomes" id="UP000499080">
    <property type="component" value="Unassembled WGS sequence"/>
</dbReference>
<reference evidence="1 2" key="1">
    <citation type="journal article" date="2019" name="Sci. Rep.">
        <title>Orb-weaving spider Araneus ventricosus genome elucidates the spidroin gene catalogue.</title>
        <authorList>
            <person name="Kono N."/>
            <person name="Nakamura H."/>
            <person name="Ohtoshi R."/>
            <person name="Moran D.A.P."/>
            <person name="Shinohara A."/>
            <person name="Yoshida Y."/>
            <person name="Fujiwara M."/>
            <person name="Mori M."/>
            <person name="Tomita M."/>
            <person name="Arakawa K."/>
        </authorList>
    </citation>
    <scope>NUCLEOTIDE SEQUENCE [LARGE SCALE GENOMIC DNA]</scope>
</reference>
<accession>A0A4Y2M677</accession>
<name>A0A4Y2M677_ARAVE</name>
<proteinExistence type="predicted"/>
<evidence type="ECO:0000313" key="2">
    <source>
        <dbReference type="Proteomes" id="UP000499080"/>
    </source>
</evidence>
<comment type="caution">
    <text evidence="1">The sequence shown here is derived from an EMBL/GenBank/DDBJ whole genome shotgun (WGS) entry which is preliminary data.</text>
</comment>
<organism evidence="1 2">
    <name type="scientific">Araneus ventricosus</name>
    <name type="common">Orbweaver spider</name>
    <name type="synonym">Epeira ventricosa</name>
    <dbReference type="NCBI Taxonomy" id="182803"/>
    <lineage>
        <taxon>Eukaryota</taxon>
        <taxon>Metazoa</taxon>
        <taxon>Ecdysozoa</taxon>
        <taxon>Arthropoda</taxon>
        <taxon>Chelicerata</taxon>
        <taxon>Arachnida</taxon>
        <taxon>Araneae</taxon>
        <taxon>Araneomorphae</taxon>
        <taxon>Entelegynae</taxon>
        <taxon>Araneoidea</taxon>
        <taxon>Araneidae</taxon>
        <taxon>Araneus</taxon>
    </lineage>
</organism>
<gene>
    <name evidence="1" type="ORF">AVEN_119518_1</name>
</gene>
<dbReference type="AlphaFoldDB" id="A0A4Y2M677"/>
<keyword evidence="2" id="KW-1185">Reference proteome</keyword>
<evidence type="ECO:0000313" key="1">
    <source>
        <dbReference type="EMBL" id="GBN22242.1"/>
    </source>
</evidence>